<dbReference type="RefSeq" id="WP_126540397.1">
    <property type="nucleotide sequence ID" value="NZ_BSPM01000002.1"/>
</dbReference>
<dbReference type="SMART" id="SM00830">
    <property type="entry name" value="CM_2"/>
    <property type="match status" value="1"/>
</dbReference>
<dbReference type="InterPro" id="IPR036979">
    <property type="entry name" value="CM_dom_sf"/>
</dbReference>
<feature type="domain" description="Chorismate mutase" evidence="3">
    <location>
        <begin position="6"/>
        <end position="97"/>
    </location>
</feature>
<evidence type="ECO:0000313" key="5">
    <source>
        <dbReference type="Proteomes" id="UP000294547"/>
    </source>
</evidence>
<dbReference type="InterPro" id="IPR051331">
    <property type="entry name" value="Chorismate_mutase-related"/>
</dbReference>
<dbReference type="EMBL" id="SNXY01000008">
    <property type="protein sequence ID" value="TDP84392.1"/>
    <property type="molecule type" value="Genomic_DNA"/>
</dbReference>
<dbReference type="PROSITE" id="PS51168">
    <property type="entry name" value="CHORISMATE_MUT_2"/>
    <property type="match status" value="1"/>
</dbReference>
<dbReference type="Proteomes" id="UP000294547">
    <property type="component" value="Unassembled WGS sequence"/>
</dbReference>
<sequence length="108" mass="12119">MRDAEEPATAELSRIRAEIDAVDERLIALLADRFRLTRAIGRLKVDNDIASVDPAREKIQIARIRRLAGAAGLDEDLAETVLRTVIGQVVVDHEDMRRRSADDTQDQE</sequence>
<dbReference type="SUPFAM" id="SSF48600">
    <property type="entry name" value="Chorismate mutase II"/>
    <property type="match status" value="1"/>
</dbReference>
<organism evidence="4 5">
    <name type="scientific">Oharaeibacter diazotrophicus</name>
    <dbReference type="NCBI Taxonomy" id="1920512"/>
    <lineage>
        <taxon>Bacteria</taxon>
        <taxon>Pseudomonadati</taxon>
        <taxon>Pseudomonadota</taxon>
        <taxon>Alphaproteobacteria</taxon>
        <taxon>Hyphomicrobiales</taxon>
        <taxon>Pleomorphomonadaceae</taxon>
        <taxon>Oharaeibacter</taxon>
    </lineage>
</organism>
<reference evidence="4 5" key="1">
    <citation type="submission" date="2019-03" db="EMBL/GenBank/DDBJ databases">
        <title>Genomic Encyclopedia of Type Strains, Phase IV (KMG-IV): sequencing the most valuable type-strain genomes for metagenomic binning, comparative biology and taxonomic classification.</title>
        <authorList>
            <person name="Goeker M."/>
        </authorList>
    </citation>
    <scope>NUCLEOTIDE SEQUENCE [LARGE SCALE GENOMIC DNA]</scope>
    <source>
        <strain evidence="4 5">DSM 102969</strain>
    </source>
</reference>
<keyword evidence="2" id="KW-0413">Isomerase</keyword>
<dbReference type="AlphaFoldDB" id="A0A4R6RDZ8"/>
<gene>
    <name evidence="4" type="ORF">EDD54_3000</name>
</gene>
<accession>A0A4R6RDZ8</accession>
<evidence type="ECO:0000259" key="3">
    <source>
        <dbReference type="PROSITE" id="PS51168"/>
    </source>
</evidence>
<dbReference type="GO" id="GO:0009697">
    <property type="term" value="P:salicylic acid biosynthetic process"/>
    <property type="evidence" value="ECO:0007669"/>
    <property type="project" value="TreeGrafter"/>
</dbReference>
<dbReference type="Pfam" id="PF01817">
    <property type="entry name" value="CM_2"/>
    <property type="match status" value="1"/>
</dbReference>
<dbReference type="GO" id="GO:0046417">
    <property type="term" value="P:chorismate metabolic process"/>
    <property type="evidence" value="ECO:0007669"/>
    <property type="project" value="InterPro"/>
</dbReference>
<dbReference type="GO" id="GO:0004106">
    <property type="term" value="F:chorismate mutase activity"/>
    <property type="evidence" value="ECO:0007669"/>
    <property type="project" value="UniProtKB-EC"/>
</dbReference>
<comment type="caution">
    <text evidence="4">The sequence shown here is derived from an EMBL/GenBank/DDBJ whole genome shotgun (WGS) entry which is preliminary data.</text>
</comment>
<dbReference type="OrthoDB" id="3267837at2"/>
<keyword evidence="5" id="KW-1185">Reference proteome</keyword>
<evidence type="ECO:0000256" key="1">
    <source>
        <dbReference type="ARBA" id="ARBA00012404"/>
    </source>
</evidence>
<dbReference type="EC" id="5.4.99.5" evidence="1"/>
<protein>
    <recommendedName>
        <fullName evidence="1">chorismate mutase</fullName>
        <ecNumber evidence="1">5.4.99.5</ecNumber>
    </recommendedName>
</protein>
<dbReference type="InterPro" id="IPR036263">
    <property type="entry name" value="Chorismate_II_sf"/>
</dbReference>
<name>A0A4R6RDZ8_9HYPH</name>
<dbReference type="PANTHER" id="PTHR38041">
    <property type="entry name" value="CHORISMATE MUTASE"/>
    <property type="match status" value="1"/>
</dbReference>
<evidence type="ECO:0000313" key="4">
    <source>
        <dbReference type="EMBL" id="TDP84392.1"/>
    </source>
</evidence>
<dbReference type="InterPro" id="IPR002701">
    <property type="entry name" value="CM_II_prokaryot"/>
</dbReference>
<evidence type="ECO:0000256" key="2">
    <source>
        <dbReference type="ARBA" id="ARBA00023235"/>
    </source>
</evidence>
<dbReference type="Gene3D" id="1.20.59.10">
    <property type="entry name" value="Chorismate mutase"/>
    <property type="match status" value="1"/>
</dbReference>
<proteinExistence type="predicted"/>
<dbReference type="PANTHER" id="PTHR38041:SF1">
    <property type="entry name" value="CHORISMATE MUTASE"/>
    <property type="match status" value="1"/>
</dbReference>